<sequence length="125" mass="13770">PIKQTIDGFTIKIDEITCILADSCCSIVEESEFATSKEHVKSKNLASAFVVSEVTKELNNREFENDCESEFGVSEEIKKSESLIKGIVLLCYGSVYGVADITPFASWFSAEKQEQQTGATAVNKF</sequence>
<feature type="non-terminal residue" evidence="1">
    <location>
        <position position="1"/>
    </location>
</feature>
<dbReference type="AlphaFoldDB" id="A0A392RR61"/>
<reference evidence="1 2" key="1">
    <citation type="journal article" date="2018" name="Front. Plant Sci.">
        <title>Red Clover (Trifolium pratense) and Zigzag Clover (T. medium) - A Picture of Genomic Similarities and Differences.</title>
        <authorList>
            <person name="Dluhosova J."/>
            <person name="Istvanek J."/>
            <person name="Nedelnik J."/>
            <person name="Repkova J."/>
        </authorList>
    </citation>
    <scope>NUCLEOTIDE SEQUENCE [LARGE SCALE GENOMIC DNA]</scope>
    <source>
        <strain evidence="2">cv. 10/8</strain>
        <tissue evidence="1">Leaf</tissue>
    </source>
</reference>
<evidence type="ECO:0000313" key="2">
    <source>
        <dbReference type="Proteomes" id="UP000265520"/>
    </source>
</evidence>
<feature type="non-terminal residue" evidence="1">
    <location>
        <position position="125"/>
    </location>
</feature>
<accession>A0A392RR61</accession>
<name>A0A392RR61_9FABA</name>
<proteinExistence type="predicted"/>
<evidence type="ECO:0000313" key="1">
    <source>
        <dbReference type="EMBL" id="MCI38270.1"/>
    </source>
</evidence>
<protein>
    <submittedName>
        <fullName evidence="1">Uncharacterized protein</fullName>
    </submittedName>
</protein>
<keyword evidence="2" id="KW-1185">Reference proteome</keyword>
<organism evidence="1 2">
    <name type="scientific">Trifolium medium</name>
    <dbReference type="NCBI Taxonomy" id="97028"/>
    <lineage>
        <taxon>Eukaryota</taxon>
        <taxon>Viridiplantae</taxon>
        <taxon>Streptophyta</taxon>
        <taxon>Embryophyta</taxon>
        <taxon>Tracheophyta</taxon>
        <taxon>Spermatophyta</taxon>
        <taxon>Magnoliopsida</taxon>
        <taxon>eudicotyledons</taxon>
        <taxon>Gunneridae</taxon>
        <taxon>Pentapetalae</taxon>
        <taxon>rosids</taxon>
        <taxon>fabids</taxon>
        <taxon>Fabales</taxon>
        <taxon>Fabaceae</taxon>
        <taxon>Papilionoideae</taxon>
        <taxon>50 kb inversion clade</taxon>
        <taxon>NPAAA clade</taxon>
        <taxon>Hologalegina</taxon>
        <taxon>IRL clade</taxon>
        <taxon>Trifolieae</taxon>
        <taxon>Trifolium</taxon>
    </lineage>
</organism>
<comment type="caution">
    <text evidence="1">The sequence shown here is derived from an EMBL/GenBank/DDBJ whole genome shotgun (WGS) entry which is preliminary data.</text>
</comment>
<dbReference type="EMBL" id="LXQA010253864">
    <property type="protein sequence ID" value="MCI38270.1"/>
    <property type="molecule type" value="Genomic_DNA"/>
</dbReference>
<dbReference type="Proteomes" id="UP000265520">
    <property type="component" value="Unassembled WGS sequence"/>
</dbReference>